<dbReference type="CDD" id="cd00555">
    <property type="entry name" value="Maf"/>
    <property type="match status" value="1"/>
</dbReference>
<organism evidence="4 5">
    <name type="scientific">Anaerobutyricum soehngenii</name>
    <dbReference type="NCBI Taxonomy" id="105843"/>
    <lineage>
        <taxon>Bacteria</taxon>
        <taxon>Bacillati</taxon>
        <taxon>Bacillota</taxon>
        <taxon>Clostridia</taxon>
        <taxon>Lachnospirales</taxon>
        <taxon>Lachnospiraceae</taxon>
        <taxon>Anaerobutyricum</taxon>
    </lineage>
</organism>
<dbReference type="NCBIfam" id="TIGR00172">
    <property type="entry name" value="maf"/>
    <property type="match status" value="1"/>
</dbReference>
<comment type="similarity">
    <text evidence="3">Belongs to the Maf family. YhdE subfamily.</text>
</comment>
<evidence type="ECO:0000256" key="1">
    <source>
        <dbReference type="ARBA" id="ARBA00001968"/>
    </source>
</evidence>
<evidence type="ECO:0000256" key="3">
    <source>
        <dbReference type="HAMAP-Rule" id="MF_00528"/>
    </source>
</evidence>
<comment type="function">
    <text evidence="3">Nucleoside triphosphate pyrophosphatase that hydrolyzes dTTP and UTP. May have a dual role in cell division arrest and in preventing the incorporation of modified nucleotides into cellular nucleic acids.</text>
</comment>
<reference evidence="4 5" key="1">
    <citation type="submission" date="2021-02" db="EMBL/GenBank/DDBJ databases">
        <title>Lactate utilizing bacteria of the human gut.</title>
        <authorList>
            <person name="Sheridan P.O."/>
        </authorList>
    </citation>
    <scope>NUCLEOTIDE SEQUENCE [LARGE SCALE GENOMIC DNA]</scope>
    <source>
        <strain evidence="4 5">HTF-83D</strain>
    </source>
</reference>
<feature type="site" description="Important for substrate specificity" evidence="3">
    <location>
        <position position="12"/>
    </location>
</feature>
<comment type="catalytic activity">
    <reaction evidence="3">
        <text>dTTP + H2O = dTMP + diphosphate + H(+)</text>
        <dbReference type="Rhea" id="RHEA:28534"/>
        <dbReference type="ChEBI" id="CHEBI:15377"/>
        <dbReference type="ChEBI" id="CHEBI:15378"/>
        <dbReference type="ChEBI" id="CHEBI:33019"/>
        <dbReference type="ChEBI" id="CHEBI:37568"/>
        <dbReference type="ChEBI" id="CHEBI:63528"/>
        <dbReference type="EC" id="3.6.1.9"/>
    </reaction>
</comment>
<evidence type="ECO:0000256" key="2">
    <source>
        <dbReference type="ARBA" id="ARBA00022801"/>
    </source>
</evidence>
<dbReference type="HAMAP" id="MF_00528">
    <property type="entry name" value="Maf"/>
    <property type="match status" value="1"/>
</dbReference>
<comment type="caution">
    <text evidence="4">The sequence shown here is derived from an EMBL/GenBank/DDBJ whole genome shotgun (WGS) entry which is preliminary data.</text>
</comment>
<feature type="site" description="Important for substrate specificity" evidence="3">
    <location>
        <position position="73"/>
    </location>
</feature>
<feature type="site" description="Important for substrate specificity" evidence="3">
    <location>
        <position position="160"/>
    </location>
</feature>
<keyword evidence="3" id="KW-0963">Cytoplasm</keyword>
<dbReference type="PANTHER" id="PTHR43213:SF5">
    <property type="entry name" value="BIFUNCTIONAL DTTP_UTP PYROPHOSPHATASE_METHYLTRANSFERASE PROTEIN-RELATED"/>
    <property type="match status" value="1"/>
</dbReference>
<dbReference type="Pfam" id="PF02545">
    <property type="entry name" value="Maf"/>
    <property type="match status" value="1"/>
</dbReference>
<dbReference type="EC" id="3.6.1.9" evidence="3"/>
<name>A0ABS3ZEY3_9FIRM</name>
<proteinExistence type="inferred from homology"/>
<keyword evidence="5" id="KW-1185">Reference proteome</keyword>
<protein>
    <recommendedName>
        <fullName evidence="3">dTTP/UTP pyrophosphatase</fullName>
        <shortName evidence="3">dTTPase/UTPase</shortName>
        <ecNumber evidence="3">3.6.1.9</ecNumber>
    </recommendedName>
    <alternativeName>
        <fullName evidence="3">Nucleoside triphosphate pyrophosphatase</fullName>
    </alternativeName>
    <alternativeName>
        <fullName evidence="3">Nucleotide pyrophosphatase</fullName>
        <shortName evidence="3">Nucleotide PPase</shortName>
    </alternativeName>
</protein>
<dbReference type="SUPFAM" id="SSF52972">
    <property type="entry name" value="ITPase-like"/>
    <property type="match status" value="1"/>
</dbReference>
<keyword evidence="3" id="KW-0546">Nucleotide metabolism</keyword>
<dbReference type="PANTHER" id="PTHR43213">
    <property type="entry name" value="BIFUNCTIONAL DTTP/UTP PYROPHOSPHATASE/METHYLTRANSFERASE PROTEIN-RELATED"/>
    <property type="match status" value="1"/>
</dbReference>
<evidence type="ECO:0000313" key="4">
    <source>
        <dbReference type="EMBL" id="MBP0055849.1"/>
    </source>
</evidence>
<dbReference type="RefSeq" id="WP_209292829.1">
    <property type="nucleotide sequence ID" value="NZ_JBBNGI010000043.1"/>
</dbReference>
<comment type="caution">
    <text evidence="3">Lacks conserved residue(s) required for the propagation of feature annotation.</text>
</comment>
<dbReference type="InterPro" id="IPR003697">
    <property type="entry name" value="Maf-like"/>
</dbReference>
<dbReference type="EMBL" id="JAFIQO010000020">
    <property type="protein sequence ID" value="MBP0055849.1"/>
    <property type="molecule type" value="Genomic_DNA"/>
</dbReference>
<dbReference type="PIRSF" id="PIRSF006305">
    <property type="entry name" value="Maf"/>
    <property type="match status" value="1"/>
</dbReference>
<dbReference type="Gene3D" id="3.90.950.10">
    <property type="match status" value="1"/>
</dbReference>
<feature type="active site" description="Proton acceptor" evidence="3">
    <location>
        <position position="72"/>
    </location>
</feature>
<accession>A0ABS3ZEY3</accession>
<gene>
    <name evidence="4" type="primary">maf</name>
    <name evidence="4" type="ORF">JYQ75_00200</name>
</gene>
<comment type="cofactor">
    <cofactor evidence="1 3">
        <name>a divalent metal cation</name>
        <dbReference type="ChEBI" id="CHEBI:60240"/>
    </cofactor>
</comment>
<evidence type="ECO:0000313" key="5">
    <source>
        <dbReference type="Proteomes" id="UP001315001"/>
    </source>
</evidence>
<dbReference type="Proteomes" id="UP001315001">
    <property type="component" value="Unassembled WGS sequence"/>
</dbReference>
<comment type="catalytic activity">
    <reaction evidence="3">
        <text>UTP + H2O = UMP + diphosphate + H(+)</text>
        <dbReference type="Rhea" id="RHEA:29395"/>
        <dbReference type="ChEBI" id="CHEBI:15377"/>
        <dbReference type="ChEBI" id="CHEBI:15378"/>
        <dbReference type="ChEBI" id="CHEBI:33019"/>
        <dbReference type="ChEBI" id="CHEBI:46398"/>
        <dbReference type="ChEBI" id="CHEBI:57865"/>
        <dbReference type="EC" id="3.6.1.9"/>
    </reaction>
</comment>
<dbReference type="InterPro" id="IPR029001">
    <property type="entry name" value="ITPase-like_fam"/>
</dbReference>
<comment type="subcellular location">
    <subcellularLocation>
        <location evidence="3">Cytoplasm</location>
    </subcellularLocation>
</comment>
<sequence>MMNIILASGSPRRRELLAQAGFEFKVEVSNADENVIEESPEQMVEELAARKAEAVVRLHNKAEDNCLVIGADTIVVLEGKVLGKPVDEEDAKTMLASLSGRTHQVYTGVALFYVKKGTVEKRETFHECTDVTMVSMSEQEIADYVASGDPLDKAGAYGIQGPAAVFISGIKGDYYNVVGLPISKIYHKLLIC</sequence>
<keyword evidence="2 3" id="KW-0378">Hydrolase</keyword>